<evidence type="ECO:0000313" key="9">
    <source>
        <dbReference type="EMBL" id="GGY06750.1"/>
    </source>
</evidence>
<keyword evidence="5" id="KW-0788">Thiol protease</keyword>
<dbReference type="GO" id="GO:0004197">
    <property type="term" value="F:cysteine-type endopeptidase activity"/>
    <property type="evidence" value="ECO:0007669"/>
    <property type="project" value="InterPro"/>
</dbReference>
<dbReference type="GO" id="GO:0005576">
    <property type="term" value="C:extracellular region"/>
    <property type="evidence" value="ECO:0007669"/>
    <property type="project" value="UniProtKB-SubCell"/>
</dbReference>
<dbReference type="InterPro" id="IPR006473">
    <property type="entry name" value="Peptidase_C58_Yopt"/>
</dbReference>
<evidence type="ECO:0000256" key="2">
    <source>
        <dbReference type="ARBA" id="ARBA00022525"/>
    </source>
</evidence>
<sequence length="262" mass="29091">MSRLQHAYNTSQMSLGAPHTPGLRSTAKEILRPLVKLALLIVRNEAHLCHGTVESSFSQMHRKVIRRINRYEDTREGICGGLAAVWLAERAQGHNLFDSLYKAGKKIDEQALETVMKLQIHDNDGWATLEGAGLKKGTVNKGGGSGQPYETSQLIHDLLGQGRNTAGSAWSGQEEEFKIIALAGKNFQQQHALALHRERTGKITFFDPNSGVFSFRNGKDFAQWFNSYLRVSLYRIGLGQHYHIQEWEKPSGAPPSGAVRAS</sequence>
<evidence type="ECO:0000313" key="10">
    <source>
        <dbReference type="Proteomes" id="UP000645257"/>
    </source>
</evidence>
<dbReference type="EMBL" id="BMYX01000002">
    <property type="protein sequence ID" value="GGY06750.1"/>
    <property type="molecule type" value="Genomic_DNA"/>
</dbReference>
<evidence type="ECO:0000256" key="1">
    <source>
        <dbReference type="ARBA" id="ARBA00004613"/>
    </source>
</evidence>
<reference evidence="9" key="1">
    <citation type="journal article" date="2014" name="Int. J. Syst. Evol. Microbiol.">
        <title>Complete genome sequence of Corynebacterium casei LMG S-19264T (=DSM 44701T), isolated from a smear-ripened cheese.</title>
        <authorList>
            <consortium name="US DOE Joint Genome Institute (JGI-PGF)"/>
            <person name="Walter F."/>
            <person name="Albersmeier A."/>
            <person name="Kalinowski J."/>
            <person name="Ruckert C."/>
        </authorList>
    </citation>
    <scope>NUCLEOTIDE SEQUENCE</scope>
    <source>
        <strain evidence="9">KCTC 32182</strain>
    </source>
</reference>
<dbReference type="NCBIfam" id="TIGR01586">
    <property type="entry name" value="yopT_cys_prot"/>
    <property type="match status" value="1"/>
</dbReference>
<dbReference type="Pfam" id="PF03543">
    <property type="entry name" value="Peptidase_C58"/>
    <property type="match status" value="1"/>
</dbReference>
<evidence type="ECO:0000256" key="3">
    <source>
        <dbReference type="ARBA" id="ARBA00022670"/>
    </source>
</evidence>
<organism evidence="9 10">
    <name type="scientific">Paludibacterium paludis</name>
    <dbReference type="NCBI Taxonomy" id="1225769"/>
    <lineage>
        <taxon>Bacteria</taxon>
        <taxon>Pseudomonadati</taxon>
        <taxon>Pseudomonadota</taxon>
        <taxon>Betaproteobacteria</taxon>
        <taxon>Neisseriales</taxon>
        <taxon>Chromobacteriaceae</taxon>
        <taxon>Paludibacterium</taxon>
    </lineage>
</organism>
<dbReference type="AlphaFoldDB" id="A0A918NYP7"/>
<keyword evidence="3" id="KW-0645">Protease</keyword>
<evidence type="ECO:0000256" key="6">
    <source>
        <dbReference type="ARBA" id="ARBA00023026"/>
    </source>
</evidence>
<reference evidence="9" key="2">
    <citation type="submission" date="2020-09" db="EMBL/GenBank/DDBJ databases">
        <authorList>
            <person name="Sun Q."/>
            <person name="Kim S."/>
        </authorList>
    </citation>
    <scope>NUCLEOTIDE SEQUENCE</scope>
    <source>
        <strain evidence="9">KCTC 32182</strain>
    </source>
</reference>
<evidence type="ECO:0000256" key="7">
    <source>
        <dbReference type="SAM" id="MobiDB-lite"/>
    </source>
</evidence>
<dbReference type="Proteomes" id="UP000645257">
    <property type="component" value="Unassembled WGS sequence"/>
</dbReference>
<feature type="domain" description="Peptidase C58 YopT-type" evidence="8">
    <location>
        <begin position="70"/>
        <end position="245"/>
    </location>
</feature>
<evidence type="ECO:0000256" key="5">
    <source>
        <dbReference type="ARBA" id="ARBA00022807"/>
    </source>
</evidence>
<comment type="caution">
    <text evidence="9">The sequence shown here is derived from an EMBL/GenBank/DDBJ whole genome shotgun (WGS) entry which is preliminary data.</text>
</comment>
<protein>
    <recommendedName>
        <fullName evidence="8">Peptidase C58 YopT-type domain-containing protein</fullName>
    </recommendedName>
</protein>
<feature type="region of interest" description="Disordered" evidence="7">
    <location>
        <begin position="1"/>
        <end position="22"/>
    </location>
</feature>
<keyword evidence="4" id="KW-0378">Hydrolase</keyword>
<evidence type="ECO:0000259" key="8">
    <source>
        <dbReference type="Pfam" id="PF03543"/>
    </source>
</evidence>
<evidence type="ECO:0000256" key="4">
    <source>
        <dbReference type="ARBA" id="ARBA00022801"/>
    </source>
</evidence>
<keyword evidence="10" id="KW-1185">Reference proteome</keyword>
<gene>
    <name evidence="9" type="ORF">GCM10011289_06620</name>
</gene>
<name>A0A918NYP7_9NEIS</name>
<dbReference type="InterPro" id="IPR038765">
    <property type="entry name" value="Papain-like_cys_pep_sf"/>
</dbReference>
<dbReference type="SUPFAM" id="SSF54001">
    <property type="entry name" value="Cysteine proteinases"/>
    <property type="match status" value="1"/>
</dbReference>
<dbReference type="InterPro" id="IPR003951">
    <property type="entry name" value="Peptidase_C58"/>
</dbReference>
<keyword evidence="2" id="KW-0964">Secreted</keyword>
<dbReference type="Gene3D" id="3.90.70.20">
    <property type="match status" value="1"/>
</dbReference>
<proteinExistence type="predicted"/>
<dbReference type="PRINTS" id="PR01376">
    <property type="entry name" value="BACSURFANTGN"/>
</dbReference>
<comment type="subcellular location">
    <subcellularLocation>
        <location evidence="1">Secreted</location>
    </subcellularLocation>
</comment>
<dbReference type="GO" id="GO:0006508">
    <property type="term" value="P:proteolysis"/>
    <property type="evidence" value="ECO:0007669"/>
    <property type="project" value="UniProtKB-KW"/>
</dbReference>
<accession>A0A918NYP7</accession>
<keyword evidence="6" id="KW-0843">Virulence</keyword>